<comment type="similarity">
    <text evidence="1">Belongs to the Gfo/Idh/MocA family.</text>
</comment>
<evidence type="ECO:0000256" key="2">
    <source>
        <dbReference type="ARBA" id="ARBA00023002"/>
    </source>
</evidence>
<dbReference type="SUPFAM" id="SSF55347">
    <property type="entry name" value="Glyceraldehyde-3-phosphate dehydrogenase-like, C-terminal domain"/>
    <property type="match status" value="1"/>
</dbReference>
<gene>
    <name evidence="6" type="ORF">CVS27_11375</name>
</gene>
<dbReference type="GO" id="GO:0016491">
    <property type="term" value="F:oxidoreductase activity"/>
    <property type="evidence" value="ECO:0007669"/>
    <property type="project" value="UniProtKB-KW"/>
</dbReference>
<dbReference type="GO" id="GO:0000166">
    <property type="term" value="F:nucleotide binding"/>
    <property type="evidence" value="ECO:0007669"/>
    <property type="project" value="InterPro"/>
</dbReference>
<dbReference type="SUPFAM" id="SSF51735">
    <property type="entry name" value="NAD(P)-binding Rossmann-fold domains"/>
    <property type="match status" value="1"/>
</dbReference>
<name>A0A2S3ZW58_ARTGL</name>
<dbReference type="InterPro" id="IPR051317">
    <property type="entry name" value="Gfo/Idh/MocA_oxidoreduct"/>
</dbReference>
<keyword evidence="3" id="KW-0520">NAD</keyword>
<keyword evidence="7" id="KW-1185">Reference proteome</keyword>
<accession>A0A2S3ZW58</accession>
<protein>
    <submittedName>
        <fullName evidence="6">Oxidoreductase</fullName>
    </submittedName>
</protein>
<dbReference type="InterPro" id="IPR000683">
    <property type="entry name" value="Gfo/Idh/MocA-like_OxRdtase_N"/>
</dbReference>
<organism evidence="6 7">
    <name type="scientific">Arthrobacter glacialis</name>
    <dbReference type="NCBI Taxonomy" id="1664"/>
    <lineage>
        <taxon>Bacteria</taxon>
        <taxon>Bacillati</taxon>
        <taxon>Actinomycetota</taxon>
        <taxon>Actinomycetes</taxon>
        <taxon>Micrococcales</taxon>
        <taxon>Micrococcaceae</taxon>
        <taxon>Arthrobacter</taxon>
    </lineage>
</organism>
<dbReference type="PANTHER" id="PTHR43708:SF5">
    <property type="entry name" value="CONSERVED EXPRESSED OXIDOREDUCTASE (EUROFUNG)-RELATED"/>
    <property type="match status" value="1"/>
</dbReference>
<feature type="domain" description="Gfo/Idh/MocA-like oxidoreductase N-terminal" evidence="4">
    <location>
        <begin position="10"/>
        <end position="129"/>
    </location>
</feature>
<evidence type="ECO:0000256" key="1">
    <source>
        <dbReference type="ARBA" id="ARBA00010928"/>
    </source>
</evidence>
<dbReference type="InterPro" id="IPR055170">
    <property type="entry name" value="GFO_IDH_MocA-like_dom"/>
</dbReference>
<proteinExistence type="inferred from homology"/>
<comment type="caution">
    <text evidence="6">The sequence shown here is derived from an EMBL/GenBank/DDBJ whole genome shotgun (WGS) entry which is preliminary data.</text>
</comment>
<dbReference type="PANTHER" id="PTHR43708">
    <property type="entry name" value="CONSERVED EXPRESSED OXIDOREDUCTASE (EUROFUNG)"/>
    <property type="match status" value="1"/>
</dbReference>
<dbReference type="Gene3D" id="3.40.50.720">
    <property type="entry name" value="NAD(P)-binding Rossmann-like Domain"/>
    <property type="match status" value="1"/>
</dbReference>
<reference evidence="6 7" key="1">
    <citation type="submission" date="2018-01" db="EMBL/GenBank/DDBJ databases">
        <title>Arthrobacter sp. nov., from glaciers in China.</title>
        <authorList>
            <person name="Liu Q."/>
            <person name="Xin Y.-H."/>
        </authorList>
    </citation>
    <scope>NUCLEOTIDE SEQUENCE [LARGE SCALE GENOMIC DNA]</scope>
    <source>
        <strain evidence="6 7">HLT2-12-2</strain>
    </source>
</reference>
<feature type="domain" description="GFO/IDH/MocA-like oxidoreductase" evidence="5">
    <location>
        <begin position="137"/>
        <end position="279"/>
    </location>
</feature>
<dbReference type="Gene3D" id="3.30.360.10">
    <property type="entry name" value="Dihydrodipicolinate Reductase, domain 2"/>
    <property type="match status" value="1"/>
</dbReference>
<evidence type="ECO:0000313" key="6">
    <source>
        <dbReference type="EMBL" id="POH73127.1"/>
    </source>
</evidence>
<evidence type="ECO:0000256" key="3">
    <source>
        <dbReference type="ARBA" id="ARBA00023027"/>
    </source>
</evidence>
<dbReference type="Pfam" id="PF22725">
    <property type="entry name" value="GFO_IDH_MocA_C3"/>
    <property type="match status" value="1"/>
</dbReference>
<evidence type="ECO:0000313" key="7">
    <source>
        <dbReference type="Proteomes" id="UP000237061"/>
    </source>
</evidence>
<dbReference type="InterPro" id="IPR036291">
    <property type="entry name" value="NAD(P)-bd_dom_sf"/>
</dbReference>
<evidence type="ECO:0000259" key="4">
    <source>
        <dbReference type="Pfam" id="PF01408"/>
    </source>
</evidence>
<keyword evidence="2" id="KW-0560">Oxidoreductase</keyword>
<evidence type="ECO:0000259" key="5">
    <source>
        <dbReference type="Pfam" id="PF22725"/>
    </source>
</evidence>
<sequence>MTSTLSTRSLKVGVIGLGWAGQQHLAAYAELPDVDVVAIAGQETDLLNSLGEEYNVVHQLESWTDLLDVPDLDAVSVAVPTFLHATISIAALERGIHVLSEKPIARNGEEGQLMVDAARKAGRVLEVAFNHRLRQDIQELSRVISAGEIGRPYYARASWLRRRGIPMLGSWFTNRDKSGGGPLIDIGVHVLDYSLHLMGEPRVLSVSASTYSELGPRGLGGSARETADQGRGSAFEVEDFASAFLRLEGGGTLILESSWASYRDPEDLLDFSVLATEGGADLKVRSAKQFSPGELTIYRDTAGETDDKTTSLTTEPGHPEVVSTFVKHVLDPTTWAEQDGSLALNRARIIDACYLSAAEQREVQL</sequence>
<dbReference type="Proteomes" id="UP000237061">
    <property type="component" value="Unassembled WGS sequence"/>
</dbReference>
<dbReference type="EMBL" id="PPXC01000008">
    <property type="protein sequence ID" value="POH73127.1"/>
    <property type="molecule type" value="Genomic_DNA"/>
</dbReference>
<dbReference type="RefSeq" id="WP_103465872.1">
    <property type="nucleotide sequence ID" value="NZ_PPXC01000008.1"/>
</dbReference>
<dbReference type="AlphaFoldDB" id="A0A2S3ZW58"/>
<dbReference type="Pfam" id="PF01408">
    <property type="entry name" value="GFO_IDH_MocA"/>
    <property type="match status" value="1"/>
</dbReference>